<evidence type="ECO:0000313" key="2">
    <source>
        <dbReference type="EMBL" id="ADN76358.1"/>
    </source>
</evidence>
<sequence>MTPRPISSQDHSLVRRLYGDPERMASIGPAMTHPQIERLMQERLKPWHPQADHWGCWVLHTEQQALGIVGARRLPMEQATAEVGFMLLKQGEGQGLASQGLDWLCQRAFTEWKLERLVALCLPDNQRSIRVLRGRGFHEGYRLPESVPWGTSFRDGVVYLRDRD</sequence>
<dbReference type="STRING" id="550540.Fbal_2155"/>
<dbReference type="InterPro" id="IPR000182">
    <property type="entry name" value="GNAT_dom"/>
</dbReference>
<gene>
    <name evidence="2" type="ordered locus">Fbal_2155</name>
</gene>
<dbReference type="PROSITE" id="PS51186">
    <property type="entry name" value="GNAT"/>
    <property type="match status" value="1"/>
</dbReference>
<dbReference type="HOGENOM" id="CLU_013985_3_1_6"/>
<name>E1SVM7_FERBD</name>
<dbReference type="GO" id="GO:0016747">
    <property type="term" value="F:acyltransferase activity, transferring groups other than amino-acyl groups"/>
    <property type="evidence" value="ECO:0007669"/>
    <property type="project" value="InterPro"/>
</dbReference>
<dbReference type="KEGG" id="fbl:Fbal_2155"/>
<dbReference type="EMBL" id="CP002209">
    <property type="protein sequence ID" value="ADN76358.1"/>
    <property type="molecule type" value="Genomic_DNA"/>
</dbReference>
<dbReference type="PANTHER" id="PTHR43792">
    <property type="entry name" value="GNAT FAMILY, PUTATIVE (AFU_ORTHOLOGUE AFUA_3G00765)-RELATED-RELATED"/>
    <property type="match status" value="1"/>
</dbReference>
<organism evidence="2 3">
    <name type="scientific">Ferrimonas balearica (strain DSM 9799 / CCM 4581 / KCTC 23876 / PAT)</name>
    <dbReference type="NCBI Taxonomy" id="550540"/>
    <lineage>
        <taxon>Bacteria</taxon>
        <taxon>Pseudomonadati</taxon>
        <taxon>Pseudomonadota</taxon>
        <taxon>Gammaproteobacteria</taxon>
        <taxon>Alteromonadales</taxon>
        <taxon>Ferrimonadaceae</taxon>
        <taxon>Ferrimonas</taxon>
    </lineage>
</organism>
<protein>
    <submittedName>
        <fullName evidence="2">GCN5-related N-acetyltransferase</fullName>
    </submittedName>
</protein>
<feature type="domain" description="N-acetyltransferase" evidence="1">
    <location>
        <begin position="1"/>
        <end position="164"/>
    </location>
</feature>
<dbReference type="InterPro" id="IPR016181">
    <property type="entry name" value="Acyl_CoA_acyltransferase"/>
</dbReference>
<dbReference type="InterPro" id="IPR051531">
    <property type="entry name" value="N-acetyltransferase"/>
</dbReference>
<evidence type="ECO:0000259" key="1">
    <source>
        <dbReference type="PROSITE" id="PS51186"/>
    </source>
</evidence>
<dbReference type="eggNOG" id="COG1670">
    <property type="taxonomic scope" value="Bacteria"/>
</dbReference>
<accession>E1SVM7</accession>
<proteinExistence type="predicted"/>
<reference evidence="2 3" key="1">
    <citation type="journal article" date="2010" name="Stand. Genomic Sci.">
        <title>Complete genome sequence of Ferrimonas balearica type strain (PAT).</title>
        <authorList>
            <person name="Nolan M."/>
            <person name="Sikorski J."/>
            <person name="Davenport K."/>
            <person name="Lucas S."/>
            <person name="Glavina Del Rio T."/>
            <person name="Tice H."/>
            <person name="Cheng J."/>
            <person name="Goodwin L."/>
            <person name="Pitluck S."/>
            <person name="Liolios K."/>
            <person name="Ivanova N."/>
            <person name="Mavromatis K."/>
            <person name="Ovchinnikova G."/>
            <person name="Pati A."/>
            <person name="Chen A."/>
            <person name="Palaniappan K."/>
            <person name="Land M."/>
            <person name="Hauser L."/>
            <person name="Chang Y."/>
            <person name="Jeffries C."/>
            <person name="Tapia R."/>
            <person name="Brettin T."/>
            <person name="Detter J."/>
            <person name="Han C."/>
            <person name="Yasawong M."/>
            <person name="Rohde M."/>
            <person name="Tindall B."/>
            <person name="Goker M."/>
            <person name="Woyke T."/>
            <person name="Bristow J."/>
            <person name="Eisen J."/>
            <person name="Markowitz V."/>
            <person name="Hugenholtz P."/>
            <person name="Kyrpides N."/>
            <person name="Klenk H."/>
            <person name="Lapidus A."/>
        </authorList>
    </citation>
    <scope>NUCLEOTIDE SEQUENCE [LARGE SCALE GENOMIC DNA]</scope>
    <source>
        <strain evidence="3">DSM 9799 / CCM 4581 / KCTC 23876 / PAT</strain>
    </source>
</reference>
<dbReference type="Gene3D" id="3.40.630.30">
    <property type="match status" value="1"/>
</dbReference>
<keyword evidence="3" id="KW-1185">Reference proteome</keyword>
<dbReference type="AlphaFoldDB" id="E1SVM7"/>
<dbReference type="SUPFAM" id="SSF55729">
    <property type="entry name" value="Acyl-CoA N-acyltransferases (Nat)"/>
    <property type="match status" value="1"/>
</dbReference>
<evidence type="ECO:0000313" key="3">
    <source>
        <dbReference type="Proteomes" id="UP000006683"/>
    </source>
</evidence>
<dbReference type="Proteomes" id="UP000006683">
    <property type="component" value="Chromosome"/>
</dbReference>
<keyword evidence="2" id="KW-0808">Transferase</keyword>
<dbReference type="Pfam" id="PF13302">
    <property type="entry name" value="Acetyltransf_3"/>
    <property type="match status" value="1"/>
</dbReference>
<dbReference type="PANTHER" id="PTHR43792:SF1">
    <property type="entry name" value="N-ACETYLTRANSFERASE DOMAIN-CONTAINING PROTEIN"/>
    <property type="match status" value="1"/>
</dbReference>